<protein>
    <submittedName>
        <fullName evidence="2">Putative addiction module antidote protein</fullName>
    </submittedName>
</protein>
<dbReference type="OrthoDB" id="9798416at2"/>
<evidence type="ECO:0000259" key="1">
    <source>
        <dbReference type="PROSITE" id="PS50943"/>
    </source>
</evidence>
<dbReference type="PANTHER" id="PTHR40275">
    <property type="entry name" value="SSL7038 PROTEIN"/>
    <property type="match status" value="1"/>
</dbReference>
<dbReference type="Gene3D" id="1.10.260.40">
    <property type="entry name" value="lambda repressor-like DNA-binding domains"/>
    <property type="match status" value="1"/>
</dbReference>
<dbReference type="NCBIfam" id="TIGR02684">
    <property type="entry name" value="dnstrm_HI1420"/>
    <property type="match status" value="1"/>
</dbReference>
<reference evidence="2 3" key="1">
    <citation type="submission" date="2019-02" db="EMBL/GenBank/DDBJ databases">
        <authorList>
            <person name="Li Y."/>
        </authorList>
    </citation>
    <scope>NUCLEOTIDE SEQUENCE [LARGE SCALE GENOMIC DNA]</scope>
    <source>
        <strain evidence="2 3">3-7</strain>
    </source>
</reference>
<dbReference type="GO" id="GO:0003677">
    <property type="term" value="F:DNA binding"/>
    <property type="evidence" value="ECO:0007669"/>
    <property type="project" value="InterPro"/>
</dbReference>
<dbReference type="SUPFAM" id="SSF47413">
    <property type="entry name" value="lambda repressor-like DNA-binding domains"/>
    <property type="match status" value="1"/>
</dbReference>
<dbReference type="InterPro" id="IPR014057">
    <property type="entry name" value="HI1420"/>
</dbReference>
<dbReference type="PROSITE" id="PS50943">
    <property type="entry name" value="HTH_CROC1"/>
    <property type="match status" value="1"/>
</dbReference>
<evidence type="ECO:0000313" key="3">
    <source>
        <dbReference type="Proteomes" id="UP000292085"/>
    </source>
</evidence>
<dbReference type="InterPro" id="IPR010982">
    <property type="entry name" value="Lambda_DNA-bd_dom_sf"/>
</dbReference>
<dbReference type="Proteomes" id="UP000292085">
    <property type="component" value="Unassembled WGS sequence"/>
</dbReference>
<name>A0A4Q6Y3B1_9SPHN</name>
<dbReference type="AlphaFoldDB" id="A0A4Q6Y3B1"/>
<dbReference type="EMBL" id="SGIS01000024">
    <property type="protein sequence ID" value="RZF63596.1"/>
    <property type="molecule type" value="Genomic_DNA"/>
</dbReference>
<proteinExistence type="predicted"/>
<evidence type="ECO:0000313" key="2">
    <source>
        <dbReference type="EMBL" id="RZF63596.1"/>
    </source>
</evidence>
<accession>A0A4Q6Y3B1</accession>
<gene>
    <name evidence="2" type="ORF">EWE75_15580</name>
</gene>
<dbReference type="RefSeq" id="WP_130159028.1">
    <property type="nucleotide sequence ID" value="NZ_SGIS01000024.1"/>
</dbReference>
<sequence length="99" mass="10508">MNTRIKDFDASKYLATTEDHAELLSDALETKHAGYIAAALGTVAKSRGIAQLAAETGLSRQALHKALSENGNPTLDTILRVVDALGLQLAAKPQEVEHA</sequence>
<keyword evidence="3" id="KW-1185">Reference proteome</keyword>
<feature type="domain" description="HTH cro/C1-type" evidence="1">
    <location>
        <begin position="50"/>
        <end position="92"/>
    </location>
</feature>
<dbReference type="CDD" id="cd00093">
    <property type="entry name" value="HTH_XRE"/>
    <property type="match status" value="1"/>
</dbReference>
<dbReference type="Pfam" id="PF21716">
    <property type="entry name" value="dnstrm_HI1420"/>
    <property type="match status" value="1"/>
</dbReference>
<dbReference type="PANTHER" id="PTHR40275:SF1">
    <property type="entry name" value="SSL7038 PROTEIN"/>
    <property type="match status" value="1"/>
</dbReference>
<organism evidence="2 3">
    <name type="scientific">Sphingomonas populi</name>
    <dbReference type="NCBI Taxonomy" id="2484750"/>
    <lineage>
        <taxon>Bacteria</taxon>
        <taxon>Pseudomonadati</taxon>
        <taxon>Pseudomonadota</taxon>
        <taxon>Alphaproteobacteria</taxon>
        <taxon>Sphingomonadales</taxon>
        <taxon>Sphingomonadaceae</taxon>
        <taxon>Sphingomonas</taxon>
    </lineage>
</organism>
<dbReference type="InterPro" id="IPR001387">
    <property type="entry name" value="Cro/C1-type_HTH"/>
</dbReference>
<comment type="caution">
    <text evidence="2">The sequence shown here is derived from an EMBL/GenBank/DDBJ whole genome shotgun (WGS) entry which is preliminary data.</text>
</comment>